<keyword evidence="3" id="KW-1185">Reference proteome</keyword>
<proteinExistence type="predicted"/>
<accession>A0A7G1Q6Z5</accession>
<feature type="region of interest" description="Disordered" evidence="1">
    <location>
        <begin position="60"/>
        <end position="86"/>
    </location>
</feature>
<gene>
    <name evidence="2" type="ORF">NSCAC_0023</name>
</gene>
<evidence type="ECO:0000313" key="2">
    <source>
        <dbReference type="EMBL" id="CAB1274141.1"/>
    </source>
</evidence>
<organism evidence="2 3">
    <name type="scientific">Candidatus Nitrosacidococcus tergens</name>
    <dbReference type="NCBI Taxonomy" id="553981"/>
    <lineage>
        <taxon>Bacteria</taxon>
        <taxon>Pseudomonadati</taxon>
        <taxon>Pseudomonadota</taxon>
        <taxon>Gammaproteobacteria</taxon>
        <taxon>Chromatiales</taxon>
        <taxon>Chromatiaceae</taxon>
        <taxon>Candidatus Nitrosacidococcus</taxon>
    </lineage>
</organism>
<sequence>MERCRQRESNAIIVVTIQIAGTEVSHHERKGAAIAALSADREEIFLYPKTDSQIARTNIPKNQLKPNRTPNPVATPFPPRKLKKIG</sequence>
<name>A0A7G1Q6Z5_9GAMM</name>
<reference evidence="2 3" key="1">
    <citation type="submission" date="2020-03" db="EMBL/GenBank/DDBJ databases">
        <authorList>
            <person name="Picone N."/>
        </authorList>
    </citation>
    <scope>NUCLEOTIDE SEQUENCE [LARGE SCALE GENOMIC DNA]</scope>
    <source>
        <strain evidence="2">NSCAC1</strain>
    </source>
</reference>
<protein>
    <submittedName>
        <fullName evidence="2">Uncharacterized protein</fullName>
    </submittedName>
</protein>
<evidence type="ECO:0000313" key="3">
    <source>
        <dbReference type="Proteomes" id="UP000516072"/>
    </source>
</evidence>
<dbReference type="KEGG" id="ntg:NSCAC_0023"/>
<dbReference type="Proteomes" id="UP000516072">
    <property type="component" value="Chromosome"/>
</dbReference>
<dbReference type="EMBL" id="LR778175">
    <property type="protein sequence ID" value="CAB1274141.1"/>
    <property type="molecule type" value="Genomic_DNA"/>
</dbReference>
<dbReference type="AlphaFoldDB" id="A0A7G1Q6Z5"/>
<feature type="compositionally biased region" description="Polar residues" evidence="1">
    <location>
        <begin position="60"/>
        <end position="72"/>
    </location>
</feature>
<evidence type="ECO:0000256" key="1">
    <source>
        <dbReference type="SAM" id="MobiDB-lite"/>
    </source>
</evidence>